<reference evidence="10" key="1">
    <citation type="journal article" date="2020" name="Stud. Mycol.">
        <title>101 Dothideomycetes genomes: a test case for predicting lifestyles and emergence of pathogens.</title>
        <authorList>
            <person name="Haridas S."/>
            <person name="Albert R."/>
            <person name="Binder M."/>
            <person name="Bloem J."/>
            <person name="Labutti K."/>
            <person name="Salamov A."/>
            <person name="Andreopoulos B."/>
            <person name="Baker S."/>
            <person name="Barry K."/>
            <person name="Bills G."/>
            <person name="Bluhm B."/>
            <person name="Cannon C."/>
            <person name="Castanera R."/>
            <person name="Culley D."/>
            <person name="Daum C."/>
            <person name="Ezra D."/>
            <person name="Gonzalez J."/>
            <person name="Henrissat B."/>
            <person name="Kuo A."/>
            <person name="Liang C."/>
            <person name="Lipzen A."/>
            <person name="Lutzoni F."/>
            <person name="Magnuson J."/>
            <person name="Mondo S."/>
            <person name="Nolan M."/>
            <person name="Ohm R."/>
            <person name="Pangilinan J."/>
            <person name="Park H.-J."/>
            <person name="Ramirez L."/>
            <person name="Alfaro M."/>
            <person name="Sun H."/>
            <person name="Tritt A."/>
            <person name="Yoshinaga Y."/>
            <person name="Zwiers L.-H."/>
            <person name="Turgeon B."/>
            <person name="Goodwin S."/>
            <person name="Spatafora J."/>
            <person name="Crous P."/>
            <person name="Grigoriev I."/>
        </authorList>
    </citation>
    <scope>NUCLEOTIDE SEQUENCE</scope>
    <source>
        <strain evidence="10">CBS 122368</strain>
    </source>
</reference>
<comment type="similarity">
    <text evidence="7">Belongs to the CENP-H/MCM16 family.</text>
</comment>
<dbReference type="GO" id="GO:0007052">
    <property type="term" value="P:mitotic spindle organization"/>
    <property type="evidence" value="ECO:0007669"/>
    <property type="project" value="TreeGrafter"/>
</dbReference>
<evidence type="ECO:0000256" key="8">
    <source>
        <dbReference type="SAM" id="Coils"/>
    </source>
</evidence>
<dbReference type="RefSeq" id="XP_033679297.1">
    <property type="nucleotide sequence ID" value="XM_033829918.1"/>
</dbReference>
<evidence type="ECO:0000256" key="2">
    <source>
        <dbReference type="ARBA" id="ARBA00004629"/>
    </source>
</evidence>
<proteinExistence type="inferred from homology"/>
<evidence type="ECO:0000256" key="3">
    <source>
        <dbReference type="ARBA" id="ARBA00022454"/>
    </source>
</evidence>
<keyword evidence="8" id="KW-0175">Coiled coil</keyword>
<evidence type="ECO:0000256" key="4">
    <source>
        <dbReference type="ARBA" id="ARBA00022838"/>
    </source>
</evidence>
<feature type="coiled-coil region" evidence="8">
    <location>
        <begin position="157"/>
        <end position="222"/>
    </location>
</feature>
<name>A0A6A6I340_9PLEO</name>
<evidence type="ECO:0000256" key="1">
    <source>
        <dbReference type="ARBA" id="ARBA00004123"/>
    </source>
</evidence>
<dbReference type="GO" id="GO:0043515">
    <property type="term" value="F:kinetochore binding"/>
    <property type="evidence" value="ECO:0007669"/>
    <property type="project" value="TreeGrafter"/>
</dbReference>
<feature type="coiled-coil region" evidence="8">
    <location>
        <begin position="43"/>
        <end position="95"/>
    </location>
</feature>
<dbReference type="PANTHER" id="PTHR48122">
    <property type="entry name" value="CENTROMERE PROTEIN H"/>
    <property type="match status" value="1"/>
</dbReference>
<dbReference type="OrthoDB" id="2274804at2759"/>
<dbReference type="EMBL" id="ML987203">
    <property type="protein sequence ID" value="KAF2244293.1"/>
    <property type="molecule type" value="Genomic_DNA"/>
</dbReference>
<dbReference type="GeneID" id="54583248"/>
<accession>A0A6A6I340</accession>
<evidence type="ECO:0000256" key="6">
    <source>
        <dbReference type="ARBA" id="ARBA00023328"/>
    </source>
</evidence>
<feature type="domain" description="Centromere protein H C-terminal" evidence="9">
    <location>
        <begin position="42"/>
        <end position="248"/>
    </location>
</feature>
<dbReference type="GO" id="GO:0005634">
    <property type="term" value="C:nucleus"/>
    <property type="evidence" value="ECO:0007669"/>
    <property type="project" value="UniProtKB-SubCell"/>
</dbReference>
<dbReference type="AlphaFoldDB" id="A0A6A6I340"/>
<dbReference type="InterPro" id="IPR008426">
    <property type="entry name" value="CENP-H_C"/>
</dbReference>
<evidence type="ECO:0000313" key="11">
    <source>
        <dbReference type="Proteomes" id="UP000800094"/>
    </source>
</evidence>
<protein>
    <recommendedName>
        <fullName evidence="9">Centromere protein H C-terminal domain-containing protein</fullName>
    </recommendedName>
</protein>
<organism evidence="10 11">
    <name type="scientific">Trematosphaeria pertusa</name>
    <dbReference type="NCBI Taxonomy" id="390896"/>
    <lineage>
        <taxon>Eukaryota</taxon>
        <taxon>Fungi</taxon>
        <taxon>Dikarya</taxon>
        <taxon>Ascomycota</taxon>
        <taxon>Pezizomycotina</taxon>
        <taxon>Dothideomycetes</taxon>
        <taxon>Pleosporomycetidae</taxon>
        <taxon>Pleosporales</taxon>
        <taxon>Massarineae</taxon>
        <taxon>Trematosphaeriaceae</taxon>
        <taxon>Trematosphaeria</taxon>
    </lineage>
</organism>
<comment type="subcellular location">
    <subcellularLocation>
        <location evidence="2">Chromosome</location>
        <location evidence="2">Centromere</location>
        <location evidence="2">Kinetochore</location>
    </subcellularLocation>
    <subcellularLocation>
        <location evidence="1">Nucleus</location>
    </subcellularLocation>
</comment>
<evidence type="ECO:0000256" key="5">
    <source>
        <dbReference type="ARBA" id="ARBA00023242"/>
    </source>
</evidence>
<gene>
    <name evidence="10" type="ORF">BU26DRAFT_522964</name>
</gene>
<dbReference type="InterPro" id="IPR040034">
    <property type="entry name" value="CENP-H"/>
</dbReference>
<keyword evidence="3" id="KW-0158">Chromosome</keyword>
<keyword evidence="6" id="KW-0137">Centromere</keyword>
<evidence type="ECO:0000256" key="7">
    <source>
        <dbReference type="ARBA" id="ARBA00025735"/>
    </source>
</evidence>
<sequence>MATSNDVPMADAAPKAQNANEYSELLQTPHCDAFAFSDTEQLALQLYDQLRELELQRSLIEAQEAHVPDVSALSDDVLQEQLIAAQREAMEAKAKFEIRNRISHNVLAMDPVLKAVHGGEDTDFAEKRILPLITENDILSMLLGSLAAKLASTTRALSAAEQANVAANQKNRELSETLLALAEEMKTQSTEDIEEPRLREKVKAVEKDVKEARRRMRTLKGILSATIVGSGINWAADPVLRELVMDDEKDG</sequence>
<dbReference type="Proteomes" id="UP000800094">
    <property type="component" value="Unassembled WGS sequence"/>
</dbReference>
<keyword evidence="5" id="KW-0539">Nucleus</keyword>
<evidence type="ECO:0000259" key="9">
    <source>
        <dbReference type="Pfam" id="PF05837"/>
    </source>
</evidence>
<dbReference type="GO" id="GO:0000776">
    <property type="term" value="C:kinetochore"/>
    <property type="evidence" value="ECO:0007669"/>
    <property type="project" value="UniProtKB-KW"/>
</dbReference>
<keyword evidence="4" id="KW-0995">Kinetochore</keyword>
<dbReference type="GO" id="GO:0051382">
    <property type="term" value="P:kinetochore assembly"/>
    <property type="evidence" value="ECO:0007669"/>
    <property type="project" value="InterPro"/>
</dbReference>
<dbReference type="PANTHER" id="PTHR48122:SF1">
    <property type="entry name" value="CENTROMERE PROTEIN H"/>
    <property type="match status" value="1"/>
</dbReference>
<dbReference type="GO" id="GO:0007059">
    <property type="term" value="P:chromosome segregation"/>
    <property type="evidence" value="ECO:0007669"/>
    <property type="project" value="TreeGrafter"/>
</dbReference>
<keyword evidence="11" id="KW-1185">Reference proteome</keyword>
<dbReference type="Pfam" id="PF05837">
    <property type="entry name" value="CENP-H"/>
    <property type="match status" value="1"/>
</dbReference>
<evidence type="ECO:0000313" key="10">
    <source>
        <dbReference type="EMBL" id="KAF2244293.1"/>
    </source>
</evidence>